<dbReference type="PANTHER" id="PTHR30589:SF0">
    <property type="entry name" value="PHOSPHATIDYLGLYCEROL--PROLIPOPROTEIN DIACYLGLYCERYL TRANSFERASE"/>
    <property type="match status" value="1"/>
</dbReference>
<feature type="transmembrane region" description="Helical" evidence="7">
    <location>
        <begin position="95"/>
        <end position="116"/>
    </location>
</feature>
<sequence>MHTLAYIPSPTFSQFQIGPLTIHMYAITMLTGMIVAVWILTHRWKKLGGTFDQVLDVALISIVFGLIGARIFHVLTVPNAYFPPNGDPSEILKVWHGGMAIFGALIGGSLAAGIWAHHKKYSLLLLADALAPGLLVAQAIGRLGNWFNQELYGMPTTLPWGLKLNSADAIGKSQQCYTGSTCPAGTLFHPTFLYEMIWNLIGAAIIVWGLGKIASKLKVGMQMAFYLMWYGLGRSWIEMLRINLSSEILGIRTNVWAAIICVILGIALFCYLVFNGQSLKAARETLAKVTADDLAREAAEEGKGKAAEEDAKTSTTDSSDSDESSDAAEQFKSAEPSDDETHE</sequence>
<keyword evidence="6 7" id="KW-0472">Membrane</keyword>
<feature type="transmembrane region" description="Helical" evidence="7">
    <location>
        <begin position="192"/>
        <end position="211"/>
    </location>
</feature>
<dbReference type="PANTHER" id="PTHR30589">
    <property type="entry name" value="PROLIPOPROTEIN DIACYLGLYCERYL TRANSFERASE"/>
    <property type="match status" value="1"/>
</dbReference>
<keyword evidence="3 7" id="KW-0808">Transferase</keyword>
<comment type="subcellular location">
    <subcellularLocation>
        <location evidence="7">Cell membrane</location>
        <topology evidence="7">Multi-pass membrane protein</topology>
    </subcellularLocation>
</comment>
<feature type="transmembrane region" description="Helical" evidence="7">
    <location>
        <begin position="223"/>
        <end position="242"/>
    </location>
</feature>
<feature type="region of interest" description="Disordered" evidence="8">
    <location>
        <begin position="299"/>
        <end position="343"/>
    </location>
</feature>
<comment type="catalytic activity">
    <reaction evidence="7">
        <text>L-cysteinyl-[prolipoprotein] + a 1,2-diacyl-sn-glycero-3-phospho-(1'-sn-glycerol) = an S-1,2-diacyl-sn-glyceryl-L-cysteinyl-[prolipoprotein] + sn-glycerol 1-phosphate + H(+)</text>
        <dbReference type="Rhea" id="RHEA:56712"/>
        <dbReference type="Rhea" id="RHEA-COMP:14679"/>
        <dbReference type="Rhea" id="RHEA-COMP:14680"/>
        <dbReference type="ChEBI" id="CHEBI:15378"/>
        <dbReference type="ChEBI" id="CHEBI:29950"/>
        <dbReference type="ChEBI" id="CHEBI:57685"/>
        <dbReference type="ChEBI" id="CHEBI:64716"/>
        <dbReference type="ChEBI" id="CHEBI:140658"/>
        <dbReference type="EC" id="2.5.1.145"/>
    </reaction>
</comment>
<keyword evidence="2 7" id="KW-1003">Cell membrane</keyword>
<dbReference type="AlphaFoldDB" id="A0A261FAC5"/>
<evidence type="ECO:0000256" key="1">
    <source>
        <dbReference type="ARBA" id="ARBA00007150"/>
    </source>
</evidence>
<name>A0A261FAC5_9BIFI</name>
<evidence type="ECO:0000256" key="6">
    <source>
        <dbReference type="ARBA" id="ARBA00023136"/>
    </source>
</evidence>
<dbReference type="PROSITE" id="PS01311">
    <property type="entry name" value="LGT"/>
    <property type="match status" value="1"/>
</dbReference>
<comment type="pathway">
    <text evidence="7">Protein modification; lipoprotein biosynthesis (diacylglyceryl transfer).</text>
</comment>
<dbReference type="GO" id="GO:0042158">
    <property type="term" value="P:lipoprotein biosynthetic process"/>
    <property type="evidence" value="ECO:0007669"/>
    <property type="project" value="UniProtKB-UniRule"/>
</dbReference>
<keyword evidence="5 7" id="KW-1133">Transmembrane helix</keyword>
<protein>
    <recommendedName>
        <fullName evidence="7">Phosphatidylglycerol--prolipoprotein diacylglyceryl transferase</fullName>
        <ecNumber evidence="7">2.5.1.145</ecNumber>
    </recommendedName>
</protein>
<reference evidence="9 10" key="1">
    <citation type="journal article" date="2017" name="BMC Genomics">
        <title>Comparative genomic and phylogenomic analyses of the Bifidobacteriaceae family.</title>
        <authorList>
            <person name="Lugli G.A."/>
            <person name="Milani C."/>
            <person name="Turroni F."/>
            <person name="Duranti S."/>
            <person name="Mancabelli L."/>
            <person name="Mangifesta M."/>
            <person name="Ferrario C."/>
            <person name="Modesto M."/>
            <person name="Mattarelli P."/>
            <person name="Jiri K."/>
            <person name="van Sinderen D."/>
            <person name="Ventura M."/>
        </authorList>
    </citation>
    <scope>NUCLEOTIDE SEQUENCE [LARGE SCALE GENOMIC DNA]</scope>
    <source>
        <strain evidence="9 10">LMG 21773</strain>
    </source>
</reference>
<dbReference type="InterPro" id="IPR001640">
    <property type="entry name" value="Lgt"/>
</dbReference>
<dbReference type="GO" id="GO:0005886">
    <property type="term" value="C:plasma membrane"/>
    <property type="evidence" value="ECO:0007669"/>
    <property type="project" value="UniProtKB-SubCell"/>
</dbReference>
<dbReference type="OrthoDB" id="871140at2"/>
<dbReference type="EC" id="2.5.1.145" evidence="7"/>
<organism evidence="9 10">
    <name type="scientific">Aeriscardovia aeriphila</name>
    <dbReference type="NCBI Taxonomy" id="218139"/>
    <lineage>
        <taxon>Bacteria</taxon>
        <taxon>Bacillati</taxon>
        <taxon>Actinomycetota</taxon>
        <taxon>Actinomycetes</taxon>
        <taxon>Bifidobacteriales</taxon>
        <taxon>Bifidobacteriaceae</taxon>
        <taxon>Aeriscardovia</taxon>
    </lineage>
</organism>
<dbReference type="RefSeq" id="WP_094689666.1">
    <property type="nucleotide sequence ID" value="NZ_JACBYZ010000001.1"/>
</dbReference>
<gene>
    <name evidence="7" type="primary">lgt</name>
    <name evidence="9" type="ORF">AEAE_0589</name>
</gene>
<evidence type="ECO:0000313" key="10">
    <source>
        <dbReference type="Proteomes" id="UP000228976"/>
    </source>
</evidence>
<evidence type="ECO:0000313" key="9">
    <source>
        <dbReference type="EMBL" id="OZG56101.1"/>
    </source>
</evidence>
<evidence type="ECO:0000256" key="3">
    <source>
        <dbReference type="ARBA" id="ARBA00022679"/>
    </source>
</evidence>
<keyword evidence="10" id="KW-1185">Reference proteome</keyword>
<keyword evidence="4 7" id="KW-0812">Transmembrane</keyword>
<dbReference type="EMBL" id="MWWU01000002">
    <property type="protein sequence ID" value="OZG56101.1"/>
    <property type="molecule type" value="Genomic_DNA"/>
</dbReference>
<dbReference type="Pfam" id="PF01790">
    <property type="entry name" value="LGT"/>
    <property type="match status" value="1"/>
</dbReference>
<feature type="transmembrane region" description="Helical" evidence="7">
    <location>
        <begin position="254"/>
        <end position="274"/>
    </location>
</feature>
<evidence type="ECO:0000256" key="5">
    <source>
        <dbReference type="ARBA" id="ARBA00022989"/>
    </source>
</evidence>
<keyword evidence="9" id="KW-0449">Lipoprotein</keyword>
<comment type="function">
    <text evidence="7">Catalyzes the transfer of the diacylglyceryl group from phosphatidylglycerol to the sulfhydryl group of the N-terminal cysteine of a prolipoprotein, the first step in the formation of mature lipoproteins.</text>
</comment>
<feature type="transmembrane region" description="Helical" evidence="7">
    <location>
        <begin position="53"/>
        <end position="75"/>
    </location>
</feature>
<evidence type="ECO:0000256" key="7">
    <source>
        <dbReference type="HAMAP-Rule" id="MF_01147"/>
    </source>
</evidence>
<dbReference type="Proteomes" id="UP000228976">
    <property type="component" value="Unassembled WGS sequence"/>
</dbReference>
<dbReference type="GO" id="GO:0008961">
    <property type="term" value="F:phosphatidylglycerol-prolipoprotein diacylglyceryl transferase activity"/>
    <property type="evidence" value="ECO:0007669"/>
    <property type="project" value="UniProtKB-UniRule"/>
</dbReference>
<comment type="caution">
    <text evidence="9">The sequence shown here is derived from an EMBL/GenBank/DDBJ whole genome shotgun (WGS) entry which is preliminary data.</text>
</comment>
<accession>A0A261FAC5</accession>
<dbReference type="NCBIfam" id="TIGR00544">
    <property type="entry name" value="lgt"/>
    <property type="match status" value="1"/>
</dbReference>
<evidence type="ECO:0000256" key="4">
    <source>
        <dbReference type="ARBA" id="ARBA00022692"/>
    </source>
</evidence>
<feature type="compositionally biased region" description="Basic and acidic residues" evidence="8">
    <location>
        <begin position="299"/>
        <end position="312"/>
    </location>
</feature>
<proteinExistence type="inferred from homology"/>
<dbReference type="HAMAP" id="MF_01147">
    <property type="entry name" value="Lgt"/>
    <property type="match status" value="1"/>
</dbReference>
<feature type="transmembrane region" description="Helical" evidence="7">
    <location>
        <begin position="123"/>
        <end position="141"/>
    </location>
</feature>
<evidence type="ECO:0000256" key="8">
    <source>
        <dbReference type="SAM" id="MobiDB-lite"/>
    </source>
</evidence>
<feature type="binding site" evidence="7">
    <location>
        <position position="142"/>
    </location>
    <ligand>
        <name>a 1,2-diacyl-sn-glycero-3-phospho-(1'-sn-glycerol)</name>
        <dbReference type="ChEBI" id="CHEBI:64716"/>
    </ligand>
</feature>
<evidence type="ECO:0000256" key="2">
    <source>
        <dbReference type="ARBA" id="ARBA00022475"/>
    </source>
</evidence>
<feature type="transmembrane region" description="Helical" evidence="7">
    <location>
        <begin position="20"/>
        <end position="41"/>
    </location>
</feature>
<dbReference type="UniPathway" id="UPA00664"/>
<comment type="similarity">
    <text evidence="1 7">Belongs to the Lgt family.</text>
</comment>